<dbReference type="InterPro" id="IPR012939">
    <property type="entry name" value="Glyco_hydro_92"/>
</dbReference>
<evidence type="ECO:0000259" key="5">
    <source>
        <dbReference type="Pfam" id="PF17678"/>
    </source>
</evidence>
<evidence type="ECO:0000256" key="2">
    <source>
        <dbReference type="ARBA" id="ARBA00011245"/>
    </source>
</evidence>
<dbReference type="GO" id="GO:0005975">
    <property type="term" value="P:carbohydrate metabolic process"/>
    <property type="evidence" value="ECO:0007669"/>
    <property type="project" value="InterPro"/>
</dbReference>
<comment type="cofactor">
    <cofactor evidence="1">
        <name>Ca(2+)</name>
        <dbReference type="ChEBI" id="CHEBI:29108"/>
    </cofactor>
</comment>
<dbReference type="RefSeq" id="WP_121847403.1">
    <property type="nucleotide sequence ID" value="NZ_CP032050.1"/>
</dbReference>
<name>A0A3G2L299_9FLAO</name>
<dbReference type="PANTHER" id="PTHR12143:SF39">
    <property type="entry name" value="SECRETED PROTEIN"/>
    <property type="match status" value="1"/>
</dbReference>
<dbReference type="GO" id="GO:0006516">
    <property type="term" value="P:glycoprotein catabolic process"/>
    <property type="evidence" value="ECO:0007669"/>
    <property type="project" value="TreeGrafter"/>
</dbReference>
<dbReference type="GO" id="GO:0030246">
    <property type="term" value="F:carbohydrate binding"/>
    <property type="evidence" value="ECO:0007669"/>
    <property type="project" value="InterPro"/>
</dbReference>
<evidence type="ECO:0000313" key="7">
    <source>
        <dbReference type="Proteomes" id="UP000276309"/>
    </source>
</evidence>
<evidence type="ECO:0000256" key="3">
    <source>
        <dbReference type="ARBA" id="ARBA00022837"/>
    </source>
</evidence>
<dbReference type="InterPro" id="IPR050883">
    <property type="entry name" value="PNGase"/>
</dbReference>
<keyword evidence="6" id="KW-0378">Hydrolase</keyword>
<dbReference type="Gene3D" id="2.70.98.10">
    <property type="match status" value="1"/>
</dbReference>
<dbReference type="InterPro" id="IPR014718">
    <property type="entry name" value="GH-type_carb-bd"/>
</dbReference>
<dbReference type="InterPro" id="IPR008928">
    <property type="entry name" value="6-hairpin_glycosidase_sf"/>
</dbReference>
<dbReference type="Pfam" id="PF17678">
    <property type="entry name" value="Glyco_hydro_92N"/>
    <property type="match status" value="1"/>
</dbReference>
<evidence type="ECO:0000259" key="4">
    <source>
        <dbReference type="Pfam" id="PF07971"/>
    </source>
</evidence>
<dbReference type="OrthoDB" id="9804511at2"/>
<dbReference type="Proteomes" id="UP000276309">
    <property type="component" value="Chromosome"/>
</dbReference>
<feature type="domain" description="Glycosyl hydrolase family 92" evidence="4">
    <location>
        <begin position="259"/>
        <end position="763"/>
    </location>
</feature>
<comment type="subunit">
    <text evidence="2">Monomer.</text>
</comment>
<dbReference type="Pfam" id="PF07971">
    <property type="entry name" value="Glyco_hydro_92"/>
    <property type="match status" value="1"/>
</dbReference>
<accession>A0A3G2L299</accession>
<dbReference type="InterPro" id="IPR041371">
    <property type="entry name" value="GH92_N"/>
</dbReference>
<organism evidence="6 7">
    <name type="scientific">Euzebyella marina</name>
    <dbReference type="NCBI Taxonomy" id="1761453"/>
    <lineage>
        <taxon>Bacteria</taxon>
        <taxon>Pseudomonadati</taxon>
        <taxon>Bacteroidota</taxon>
        <taxon>Flavobacteriia</taxon>
        <taxon>Flavobacteriales</taxon>
        <taxon>Flavobacteriaceae</taxon>
        <taxon>Euzebyella</taxon>
    </lineage>
</organism>
<dbReference type="GO" id="GO:0005829">
    <property type="term" value="C:cytosol"/>
    <property type="evidence" value="ECO:0007669"/>
    <property type="project" value="TreeGrafter"/>
</dbReference>
<dbReference type="KEGG" id="emar:D1013_02615"/>
<keyword evidence="7" id="KW-1185">Reference proteome</keyword>
<evidence type="ECO:0000313" key="6">
    <source>
        <dbReference type="EMBL" id="AYN66351.1"/>
    </source>
</evidence>
<protein>
    <submittedName>
        <fullName evidence="6">Glycoside hydrolase family 92 protein</fullName>
    </submittedName>
</protein>
<dbReference type="Gene3D" id="3.30.2080.10">
    <property type="entry name" value="GH92 mannosidase domain"/>
    <property type="match status" value="1"/>
</dbReference>
<dbReference type="GO" id="GO:0000224">
    <property type="term" value="F:peptide-N4-(N-acetyl-beta-glucosaminyl)asparagine amidase activity"/>
    <property type="evidence" value="ECO:0007669"/>
    <property type="project" value="TreeGrafter"/>
</dbReference>
<dbReference type="SUPFAM" id="SSF48208">
    <property type="entry name" value="Six-hairpin glycosidases"/>
    <property type="match status" value="1"/>
</dbReference>
<dbReference type="Gene3D" id="1.20.1050.60">
    <property type="entry name" value="alpha-1,2-mannosidase"/>
    <property type="match status" value="1"/>
</dbReference>
<reference evidence="6 7" key="1">
    <citation type="submission" date="2018-08" db="EMBL/GenBank/DDBJ databases">
        <title>The reduced genetic potential of extracellular carbohydrate catabolism in Euzebyella marina RN62, a Flavobacteriia bacterium isolated from the hadal water.</title>
        <authorList>
            <person name="Xue C."/>
        </authorList>
    </citation>
    <scope>NUCLEOTIDE SEQUENCE [LARGE SCALE GENOMIC DNA]</scope>
    <source>
        <strain evidence="6 7">RN62</strain>
    </source>
</reference>
<dbReference type="NCBIfam" id="TIGR01180">
    <property type="entry name" value="aman2_put"/>
    <property type="match status" value="1"/>
</dbReference>
<dbReference type="Gene3D" id="1.20.1610.10">
    <property type="entry name" value="alpha-1,2-mannosidases domains"/>
    <property type="match status" value="1"/>
</dbReference>
<gene>
    <name evidence="6" type="ORF">D1013_02615</name>
</gene>
<keyword evidence="3" id="KW-0106">Calcium</keyword>
<evidence type="ECO:0000256" key="1">
    <source>
        <dbReference type="ARBA" id="ARBA00001913"/>
    </source>
</evidence>
<dbReference type="AlphaFoldDB" id="A0A3G2L299"/>
<feature type="domain" description="Glycosyl hydrolase family 92 N-terminal" evidence="5">
    <location>
        <begin position="40"/>
        <end position="255"/>
    </location>
</feature>
<dbReference type="EMBL" id="CP032050">
    <property type="protein sequence ID" value="AYN66351.1"/>
    <property type="molecule type" value="Genomic_DNA"/>
</dbReference>
<proteinExistence type="predicted"/>
<dbReference type="PANTHER" id="PTHR12143">
    <property type="entry name" value="PEPTIDE N-GLYCANASE PNGASE -RELATED"/>
    <property type="match status" value="1"/>
</dbReference>
<dbReference type="InterPro" id="IPR005887">
    <property type="entry name" value="GH92_a_mannosidase_put"/>
</dbReference>
<sequence length="772" mass="87343">MYILGIFKSAARIFILSCFLISVLSLKGQNNEEKSLVDLVYPQLDTENSRWFFFSSASRPFGMVNLSPDTEVDGAWGSGYRYKNDTVRGLSHIHAWQLSGPSVLPIDLLSTNEKSVFEDASSSFNHEKETIVPGYHKLYLERYGIEVELTSTKRVGFHQYRFKTNNSAILINLSGQLGPSTITNGSLKQVGPRDFEGELTNAPTIRRPKPFKVYFRIVLDRDVEKVSGSTDFGKYLLKIKNGEKEAKMKVALSYTSLENAKFNLDYELPHWNFQKIVEDSRMEWNQLLGRIKVKGGSDQQQRRFYTDLWHALQGRRIINDANGYYPDHTGDSFKVKRLPLSKEGKPLFNHFNSDSFWGAQWTINTLWQLVYPEIAESFVNSLLQYYKDGGMVPRGPAGGNYTYVMTGASSTPFIVGAYQKGIRGFDFNLAYQALKKNHMPGGIMTKAGYEHSTFSGGGLNYYIKEGFVPYPVPEGEFGYHQNGPSLTMEYAYQDWCLAQFAKVLDQSEDYTHFMGRSKNYENVFDSSSGWMRPKNYGGEWLEPYDPYYHGKGFSEANGAQNTWFVPHDLKGLAELMGGNAKAVAKLNGQFEEAKKLGFTSGNSHSQEEHPEYSRIPINYGNQPSIQTAYIFQHLGRPDLTQYWTREVVNTVYQGLTPARGYNGDEDQGLMGSLAVLMKIGLFQMTGGVELNPTYQITGPLFDQIEIELNKDFYKGGKLVIKANNSNDQNVYIKKAQFNGQVVEDFLLSHENLTRGGVLKLEMSPKPPSITDK</sequence>